<evidence type="ECO:0000256" key="1">
    <source>
        <dbReference type="SAM" id="MobiDB-lite"/>
    </source>
</evidence>
<evidence type="ECO:0000313" key="2">
    <source>
        <dbReference type="EMBL" id="KEQ28342.1"/>
    </source>
</evidence>
<proteinExistence type="predicted"/>
<evidence type="ECO:0000313" key="3">
    <source>
        <dbReference type="Proteomes" id="UP000028007"/>
    </source>
</evidence>
<gene>
    <name evidence="2" type="ORF">N180_01540</name>
</gene>
<protein>
    <submittedName>
        <fullName evidence="2">Uncharacterized protein</fullName>
    </submittedName>
</protein>
<dbReference type="AlphaFoldDB" id="A0A081PCB9"/>
<name>A0A081PCB9_9SPHI</name>
<accession>A0A081PCB9</accession>
<keyword evidence="3" id="KW-1185">Reference proteome</keyword>
<comment type="caution">
    <text evidence="2">The sequence shown here is derived from an EMBL/GenBank/DDBJ whole genome shotgun (WGS) entry which is preliminary data.</text>
</comment>
<dbReference type="Proteomes" id="UP000028007">
    <property type="component" value="Unassembled WGS sequence"/>
</dbReference>
<feature type="compositionally biased region" description="Basic residues" evidence="1">
    <location>
        <begin position="8"/>
        <end position="20"/>
    </location>
</feature>
<feature type="region of interest" description="Disordered" evidence="1">
    <location>
        <begin position="1"/>
        <end position="20"/>
    </location>
</feature>
<organism evidence="2 3">
    <name type="scientific">Pedobacter antarcticus 4BY</name>
    <dbReference type="NCBI Taxonomy" id="1358423"/>
    <lineage>
        <taxon>Bacteria</taxon>
        <taxon>Pseudomonadati</taxon>
        <taxon>Bacteroidota</taxon>
        <taxon>Sphingobacteriia</taxon>
        <taxon>Sphingobacteriales</taxon>
        <taxon>Sphingobacteriaceae</taxon>
        <taxon>Pedobacter</taxon>
    </lineage>
</organism>
<dbReference type="EMBL" id="JNFF01000116">
    <property type="protein sequence ID" value="KEQ28342.1"/>
    <property type="molecule type" value="Genomic_DNA"/>
</dbReference>
<sequence>MENNSHNEKHRPKSNITHHHLSNVKSYTNLPPDDFCCKSLVNDLVVQSKLIPEIGKVQISLPVIWLPAYFYQLPVPATDIELHCNFYTDYSDRPPKRDIRTVIQSFQI</sequence>
<reference evidence="2 3" key="1">
    <citation type="journal article" date="1992" name="Int. J. Syst. Bacteriol.">
        <title>Sphingobacterium antarcticus sp. nov. a Psychrotrophic Bacterium from the Soils of Schirmacher Oasis, Antarctica.</title>
        <authorList>
            <person name="Shivaji S."/>
            <person name="Ray M.K."/>
            <person name="Rao N.S."/>
            <person name="Saiserr L."/>
            <person name="Jagannadham M.V."/>
            <person name="Kumar G.S."/>
            <person name="Reddy G."/>
            <person name="Bhargava P.M."/>
        </authorList>
    </citation>
    <scope>NUCLEOTIDE SEQUENCE [LARGE SCALE GENOMIC DNA]</scope>
    <source>
        <strain evidence="2 3">4BY</strain>
    </source>
</reference>